<feature type="active site" description="Proton acceptor" evidence="2">
    <location>
        <position position="185"/>
    </location>
</feature>
<dbReference type="AlphaFoldDB" id="G0J2X6"/>
<dbReference type="eggNOG" id="COG4667">
    <property type="taxonomic scope" value="Bacteria"/>
</dbReference>
<dbReference type="Pfam" id="PF01734">
    <property type="entry name" value="Patatin"/>
    <property type="match status" value="1"/>
</dbReference>
<keyword evidence="5" id="KW-1185">Reference proteome</keyword>
<evidence type="ECO:0000259" key="3">
    <source>
        <dbReference type="PROSITE" id="PS51635"/>
    </source>
</evidence>
<sequence>MQNKRALVISGGGSKGAFGGGIAEYLIRECNFNYDIFVGTSTGSLLVPLLSIDEIEKIRAIYTTVTQDSIFSSNPFIVYKDRGVYKTRINHFGIIKMFLRGKKTFGESKNLFKLIKKIITPSDFERMKNNTAEVYVTVSNLSTNTVEYKRLKDCSYIDFCQWIWASSNIVPFMSLLEKDGSEYADGGFADLVPISEAIYRGATEVDVIVLKAKAGRALKRPVRNALELTTRAFDFMLDQISSDDIKIGQLLSGNREVKLNFYYPPAQLTENSLIFDPYQMKKWWRQGMNFAREQNPVCKCISVGFENKPNLKAHDTGE</sequence>
<organism evidence="4 5">
    <name type="scientific">Cyclobacterium marinum (strain ATCC 25205 / DSM 745 / LMG 13164 / NCIMB 1802)</name>
    <name type="common">Flectobacillus marinus</name>
    <dbReference type="NCBI Taxonomy" id="880070"/>
    <lineage>
        <taxon>Bacteria</taxon>
        <taxon>Pseudomonadati</taxon>
        <taxon>Bacteroidota</taxon>
        <taxon>Cytophagia</taxon>
        <taxon>Cytophagales</taxon>
        <taxon>Cyclobacteriaceae</taxon>
        <taxon>Cyclobacterium</taxon>
    </lineage>
</organism>
<dbReference type="GO" id="GO:0016787">
    <property type="term" value="F:hydrolase activity"/>
    <property type="evidence" value="ECO:0007669"/>
    <property type="project" value="UniProtKB-UniRule"/>
</dbReference>
<dbReference type="PROSITE" id="PS51635">
    <property type="entry name" value="PNPLA"/>
    <property type="match status" value="1"/>
</dbReference>
<feature type="short sequence motif" description="DGA/G" evidence="2">
    <location>
        <begin position="185"/>
        <end position="187"/>
    </location>
</feature>
<keyword evidence="1 2" id="KW-0443">Lipid metabolism</keyword>
<keyword evidence="2" id="KW-0442">Lipid degradation</keyword>
<dbReference type="HOGENOM" id="CLU_914417_0_0_10"/>
<dbReference type="OrthoDB" id="1489257at2"/>
<feature type="short sequence motif" description="GXGXXG" evidence="2">
    <location>
        <begin position="11"/>
        <end position="16"/>
    </location>
</feature>
<feature type="domain" description="PNPLA" evidence="3">
    <location>
        <begin position="7"/>
        <end position="198"/>
    </location>
</feature>
<dbReference type="Gene3D" id="3.40.1090.10">
    <property type="entry name" value="Cytosolic phospholipase A2 catalytic domain"/>
    <property type="match status" value="1"/>
</dbReference>
<proteinExistence type="predicted"/>
<dbReference type="GO" id="GO:0016042">
    <property type="term" value="P:lipid catabolic process"/>
    <property type="evidence" value="ECO:0007669"/>
    <property type="project" value="UniProtKB-UniRule"/>
</dbReference>
<dbReference type="KEGG" id="cmr:Cycma_3751"/>
<evidence type="ECO:0000313" key="5">
    <source>
        <dbReference type="Proteomes" id="UP000001635"/>
    </source>
</evidence>
<accession>G0J2X6</accession>
<protein>
    <submittedName>
        <fullName evidence="4">Patatin</fullName>
    </submittedName>
</protein>
<feature type="active site" description="Nucleophile" evidence="2">
    <location>
        <position position="41"/>
    </location>
</feature>
<dbReference type="Proteomes" id="UP000001635">
    <property type="component" value="Chromosome"/>
</dbReference>
<dbReference type="InterPro" id="IPR016035">
    <property type="entry name" value="Acyl_Trfase/lysoPLipase"/>
</dbReference>
<dbReference type="EMBL" id="CP002955">
    <property type="protein sequence ID" value="AEL27463.1"/>
    <property type="molecule type" value="Genomic_DNA"/>
</dbReference>
<dbReference type="InterPro" id="IPR002641">
    <property type="entry name" value="PNPLA_dom"/>
</dbReference>
<gene>
    <name evidence="4" type="ordered locus">Cycma_3751</name>
</gene>
<keyword evidence="2" id="KW-0378">Hydrolase</keyword>
<reference evidence="5" key="1">
    <citation type="submission" date="2011-07" db="EMBL/GenBank/DDBJ databases">
        <title>The complete genome of Cyclobacterium marinum DSM 745.</title>
        <authorList>
            <person name="Lucas S."/>
            <person name="Han J."/>
            <person name="Lapidus A."/>
            <person name="Bruce D."/>
            <person name="Goodwin L."/>
            <person name="Pitluck S."/>
            <person name="Peters L."/>
            <person name="Kyrpides N."/>
            <person name="Mavromatis K."/>
            <person name="Ivanova N."/>
            <person name="Ovchinnikova G."/>
            <person name="Chertkov O."/>
            <person name="Detter J.C."/>
            <person name="Tapia R."/>
            <person name="Han C."/>
            <person name="Land M."/>
            <person name="Hauser L."/>
            <person name="Markowitz V."/>
            <person name="Cheng J.-F."/>
            <person name="Hugenholtz P."/>
            <person name="Woyke T."/>
            <person name="Wu D."/>
            <person name="Tindall B."/>
            <person name="Schuetze A."/>
            <person name="Brambilla E."/>
            <person name="Klenk H.-P."/>
            <person name="Eisen J.A."/>
        </authorList>
    </citation>
    <scope>NUCLEOTIDE SEQUENCE [LARGE SCALE GENOMIC DNA]</scope>
    <source>
        <strain evidence="5">ATCC 25205 / DSM 745 / LMG 13164 / NCIMB 1802</strain>
    </source>
</reference>
<evidence type="ECO:0000256" key="2">
    <source>
        <dbReference type="PROSITE-ProRule" id="PRU01161"/>
    </source>
</evidence>
<evidence type="ECO:0000256" key="1">
    <source>
        <dbReference type="ARBA" id="ARBA00023098"/>
    </source>
</evidence>
<evidence type="ECO:0000313" key="4">
    <source>
        <dbReference type="EMBL" id="AEL27463.1"/>
    </source>
</evidence>
<dbReference type="RefSeq" id="WP_014021749.1">
    <property type="nucleotide sequence ID" value="NC_015914.1"/>
</dbReference>
<name>G0J2X6_CYCMS</name>
<dbReference type="SUPFAM" id="SSF52151">
    <property type="entry name" value="FabD/lysophospholipase-like"/>
    <property type="match status" value="1"/>
</dbReference>
<feature type="short sequence motif" description="GXSXG" evidence="2">
    <location>
        <begin position="39"/>
        <end position="43"/>
    </location>
</feature>
<dbReference type="STRING" id="880070.Cycma_3751"/>